<dbReference type="PANTHER" id="PTHR35450:SF2">
    <property type="entry name" value="REVERSE TRANSCRIPTASE DOMAIN-CONTAINING PROTEIN"/>
    <property type="match status" value="1"/>
</dbReference>
<protein>
    <submittedName>
        <fullName evidence="1">Uncharacterized protein</fullName>
    </submittedName>
</protein>
<reference evidence="1" key="1">
    <citation type="submission" date="2015-07" db="EMBL/GenBank/DDBJ databases">
        <title>MeaNS - Measles Nucleotide Surveillance Program.</title>
        <authorList>
            <person name="Tran T."/>
            <person name="Druce J."/>
        </authorList>
    </citation>
    <scope>NUCLEOTIDE SEQUENCE</scope>
    <source>
        <strain evidence="1">UCB-OBI-ISO-001</strain>
        <tissue evidence="1">Gonad</tissue>
    </source>
</reference>
<proteinExistence type="predicted"/>
<dbReference type="EMBL" id="KQ415667">
    <property type="protein sequence ID" value="KOG01074.1"/>
    <property type="molecule type" value="Genomic_DNA"/>
</dbReference>
<dbReference type="PANTHER" id="PTHR35450">
    <property type="entry name" value="REVERSE TRANSCRIPTASE DOMAIN-CONTAINING PROTEIN"/>
    <property type="match status" value="1"/>
</dbReference>
<accession>A0A0L8IIX8</accession>
<organism evidence="1">
    <name type="scientific">Octopus bimaculoides</name>
    <name type="common">California two-spotted octopus</name>
    <dbReference type="NCBI Taxonomy" id="37653"/>
    <lineage>
        <taxon>Eukaryota</taxon>
        <taxon>Metazoa</taxon>
        <taxon>Spiralia</taxon>
        <taxon>Lophotrochozoa</taxon>
        <taxon>Mollusca</taxon>
        <taxon>Cephalopoda</taxon>
        <taxon>Coleoidea</taxon>
        <taxon>Octopodiformes</taxon>
        <taxon>Octopoda</taxon>
        <taxon>Incirrata</taxon>
        <taxon>Octopodidae</taxon>
        <taxon>Octopus</taxon>
    </lineage>
</organism>
<dbReference type="AlphaFoldDB" id="A0A0L8IIX8"/>
<name>A0A0L8IIX8_OCTBM</name>
<evidence type="ECO:0000313" key="1">
    <source>
        <dbReference type="EMBL" id="KOG01074.1"/>
    </source>
</evidence>
<sequence>MIKTGENTNYFQVLENDHISFLWNFTIQTYGKIDSNRPDIIWKDSKQKSCLLIDMTVPVDIDINISVKTYQKLSKYKDLETEIGKMWNLKTKTIPVVIGVLGMIAKGTDSYLAQISGNPKREEIQKIVLIGAAHILRKILSM</sequence>
<gene>
    <name evidence="1" type="ORF">OCBIM_22003824mg</name>
</gene>